<protein>
    <recommendedName>
        <fullName evidence="3">Very-long-chain 3-oxoacyl-CoA synthase</fullName>
    </recommendedName>
</protein>
<reference evidence="1 2" key="1">
    <citation type="submission" date="2023-09" db="EMBL/GenBank/DDBJ databases">
        <title>Nesidiocoris tenuis whole genome shotgun sequence.</title>
        <authorList>
            <person name="Shibata T."/>
            <person name="Shimoda M."/>
            <person name="Kobayashi T."/>
            <person name="Uehara T."/>
        </authorList>
    </citation>
    <scope>NUCLEOTIDE SEQUENCE [LARGE SCALE GENOMIC DNA]</scope>
    <source>
        <strain evidence="1 2">Japan</strain>
    </source>
</reference>
<gene>
    <name evidence="1" type="ORF">NTJ_12762</name>
</gene>
<keyword evidence="2" id="KW-1185">Reference proteome</keyword>
<sequence length="230" mass="27356">MCHLIIHYARGYSTNTETPSIHHVRWKLPLRYIPLRWNTRIHYILQLRFLYAPLHYARNPKNPLRQTLFHYAMSLYAISTALEPQIHCVRQGLYHYPIFLCAGTPDPLRTSEATPLRYIPLQGSTRIHYVRQLVFHYAGNLKNPLRQTLFRNAMFLYVISSALELQIHYVRQLVFHYARNSKIHYVSSSLSLYAIYSSTHFPLRWNPRIHYVSCFSSTPYSTRYSKIHFV</sequence>
<dbReference type="EMBL" id="AP028919">
    <property type="protein sequence ID" value="BES99945.1"/>
    <property type="molecule type" value="Genomic_DNA"/>
</dbReference>
<evidence type="ECO:0000313" key="2">
    <source>
        <dbReference type="Proteomes" id="UP001307889"/>
    </source>
</evidence>
<accession>A0ABN7B9Q2</accession>
<evidence type="ECO:0000313" key="1">
    <source>
        <dbReference type="EMBL" id="BES99945.1"/>
    </source>
</evidence>
<proteinExistence type="predicted"/>
<organism evidence="1 2">
    <name type="scientific">Nesidiocoris tenuis</name>
    <dbReference type="NCBI Taxonomy" id="355587"/>
    <lineage>
        <taxon>Eukaryota</taxon>
        <taxon>Metazoa</taxon>
        <taxon>Ecdysozoa</taxon>
        <taxon>Arthropoda</taxon>
        <taxon>Hexapoda</taxon>
        <taxon>Insecta</taxon>
        <taxon>Pterygota</taxon>
        <taxon>Neoptera</taxon>
        <taxon>Paraneoptera</taxon>
        <taxon>Hemiptera</taxon>
        <taxon>Heteroptera</taxon>
        <taxon>Panheteroptera</taxon>
        <taxon>Cimicomorpha</taxon>
        <taxon>Miridae</taxon>
        <taxon>Dicyphina</taxon>
        <taxon>Nesidiocoris</taxon>
    </lineage>
</organism>
<dbReference type="Proteomes" id="UP001307889">
    <property type="component" value="Chromosome 11"/>
</dbReference>
<name>A0ABN7B9Q2_9HEMI</name>
<evidence type="ECO:0008006" key="3">
    <source>
        <dbReference type="Google" id="ProtNLM"/>
    </source>
</evidence>